<dbReference type="GO" id="GO:0016757">
    <property type="term" value="F:glycosyltransferase activity"/>
    <property type="evidence" value="ECO:0007669"/>
    <property type="project" value="InterPro"/>
</dbReference>
<dbReference type="AlphaFoldDB" id="I0I2F0"/>
<organism evidence="2 3">
    <name type="scientific">Caldilinea aerophila (strain DSM 14535 / JCM 11387 / NBRC 104270 / STL-6-O1)</name>
    <dbReference type="NCBI Taxonomy" id="926550"/>
    <lineage>
        <taxon>Bacteria</taxon>
        <taxon>Bacillati</taxon>
        <taxon>Chloroflexota</taxon>
        <taxon>Caldilineae</taxon>
        <taxon>Caldilineales</taxon>
        <taxon>Caldilineaceae</taxon>
        <taxon>Caldilinea</taxon>
    </lineage>
</organism>
<dbReference type="Proteomes" id="UP000007880">
    <property type="component" value="Chromosome"/>
</dbReference>
<dbReference type="Pfam" id="PF00534">
    <property type="entry name" value="Glycos_transf_1"/>
    <property type="match status" value="1"/>
</dbReference>
<keyword evidence="3" id="KW-1185">Reference proteome</keyword>
<evidence type="ECO:0000313" key="3">
    <source>
        <dbReference type="Proteomes" id="UP000007880"/>
    </source>
</evidence>
<dbReference type="KEGG" id="cap:CLDAP_13980"/>
<proteinExistence type="predicted"/>
<keyword evidence="2" id="KW-0808">Transferase</keyword>
<dbReference type="RefSeq" id="WP_014432677.1">
    <property type="nucleotide sequence ID" value="NC_017079.1"/>
</dbReference>
<dbReference type="eggNOG" id="COG0438">
    <property type="taxonomic scope" value="Bacteria"/>
</dbReference>
<dbReference type="SUPFAM" id="SSF53756">
    <property type="entry name" value="UDP-Glycosyltransferase/glycogen phosphorylase"/>
    <property type="match status" value="1"/>
</dbReference>
<dbReference type="STRING" id="926550.CLDAP_13980"/>
<accession>I0I2F0</accession>
<dbReference type="PANTHER" id="PTHR12526">
    <property type="entry name" value="GLYCOSYLTRANSFERASE"/>
    <property type="match status" value="1"/>
</dbReference>
<dbReference type="EMBL" id="AP012337">
    <property type="protein sequence ID" value="BAL99437.1"/>
    <property type="molecule type" value="Genomic_DNA"/>
</dbReference>
<protein>
    <submittedName>
        <fullName evidence="2">Putative glycosyltransferase</fullName>
    </submittedName>
</protein>
<gene>
    <name evidence="2" type="ordered locus">CLDAP_13980</name>
</gene>
<sequence>MHIAIVTTYPPSKGTLNEYAFHFVRSLRTKEEIRQITLLVDELPENAAYPMPETDRTLVPLTIIPCWRFNDTHNLWRIVSTVRMADPDLVLFNLQFATFGDRKAPAAMGLVTPWLVKLANYPSMVLLHNIMETVDLRNAGYANHVLMERLMRAAGTVTTRLLLNADLVALTIPKYVEILRSKYRADNVLLAPHGSFEDNPPPPTFEKPPGPRQILAFGKFGTYKRIEIMVEAVKLLELRGYRDLEIVIAGSDSPNAKGYLAEMQKRYANMPNLRFTGYVPEEDVPNIFRSATVVVFPYTSTTGSSGVLHQAGSYGCAVVLPKIGDFAEVITEEGYDGEFFDPGKPETLADAIARLLDDEKRRVEMGLRNYRASCGLPIADVLDWYLLHFNTLLRKRNKRRRRWVPQPITGFTEATPIKPERL</sequence>
<dbReference type="OrthoDB" id="9771846at2"/>
<evidence type="ECO:0000313" key="2">
    <source>
        <dbReference type="EMBL" id="BAL99437.1"/>
    </source>
</evidence>
<dbReference type="InterPro" id="IPR001296">
    <property type="entry name" value="Glyco_trans_1"/>
</dbReference>
<dbReference type="PATRIC" id="fig|926550.5.peg.1477"/>
<feature type="domain" description="Glycosyl transferase family 1" evidence="1">
    <location>
        <begin position="206"/>
        <end position="367"/>
    </location>
</feature>
<evidence type="ECO:0000259" key="1">
    <source>
        <dbReference type="Pfam" id="PF00534"/>
    </source>
</evidence>
<reference evidence="2 3" key="1">
    <citation type="submission" date="2012-02" db="EMBL/GenBank/DDBJ databases">
        <title>Complete genome sequence of Caldilinea aerophila DSM 14535 (= NBRC 102666).</title>
        <authorList>
            <person name="Oguchi A."/>
            <person name="Hosoyama A."/>
            <person name="Sekine M."/>
            <person name="Fukai R."/>
            <person name="Kato Y."/>
            <person name="Nakamura S."/>
            <person name="Hanada S."/>
            <person name="Yamazaki S."/>
            <person name="Fujita N."/>
        </authorList>
    </citation>
    <scope>NUCLEOTIDE SEQUENCE [LARGE SCALE GENOMIC DNA]</scope>
    <source>
        <strain evidence="3">DSM 14535 / JCM 11387 / NBRC 104270 / STL-6-O1</strain>
    </source>
</reference>
<name>I0I2F0_CALAS</name>
<dbReference type="Gene3D" id="3.40.50.2000">
    <property type="entry name" value="Glycogen Phosphorylase B"/>
    <property type="match status" value="1"/>
</dbReference>
<dbReference type="HOGENOM" id="CLU_667209_0_0_0"/>